<keyword evidence="7 14" id="KW-0418">Kinase</keyword>
<keyword evidence="8 11" id="KW-1133">Transmembrane helix</keyword>
<dbReference type="PANTHER" id="PTHR45436">
    <property type="entry name" value="SENSOR HISTIDINE KINASE YKOH"/>
    <property type="match status" value="1"/>
</dbReference>
<dbReference type="InterPro" id="IPR050428">
    <property type="entry name" value="TCS_sensor_his_kinase"/>
</dbReference>
<dbReference type="GO" id="GO:0016301">
    <property type="term" value="F:kinase activity"/>
    <property type="evidence" value="ECO:0007669"/>
    <property type="project" value="UniProtKB-KW"/>
</dbReference>
<evidence type="ECO:0000259" key="12">
    <source>
        <dbReference type="PROSITE" id="PS50109"/>
    </source>
</evidence>
<dbReference type="Proteomes" id="UP001465331">
    <property type="component" value="Unassembled WGS sequence"/>
</dbReference>
<dbReference type="Gene3D" id="3.30.565.10">
    <property type="entry name" value="Histidine kinase-like ATPase, C-terminal domain"/>
    <property type="match status" value="1"/>
</dbReference>
<keyword evidence="5" id="KW-0808">Transferase</keyword>
<evidence type="ECO:0000256" key="11">
    <source>
        <dbReference type="SAM" id="Phobius"/>
    </source>
</evidence>
<dbReference type="EMBL" id="JBEPIJ010000013">
    <property type="protein sequence ID" value="MES0874695.1"/>
    <property type="molecule type" value="Genomic_DNA"/>
</dbReference>
<sequence>MKASTTLRLTLAAILALLVLLPAAGWLINDAFERSALASFDERLRAHVEALAGRTGLAADGRIRVDPALGELRFTRVFSGWYWQVAYRGEVVATSRSLWDSSLPITTPGNAAFGTLSLQGPRGERLRACVLRMQTAGLDDELLLTVTAPMAEVELETAAFRRLLIGALGALGLMLAVGFALQIHWGLAPLRRMAQTLRTVRSGHAQRLDTDLPSDLAQIALTMNEVLDHHDAMIQRARTSAGNLAHALKTPLANLRLEAERASPDGAALKADLQRIETLVEHHLTRAGAAGKAAAGRRTAVRTAIEPVLDAVRGIYRGRGIEIDARFDADAEVRVDAQDLQELVGNLLDNAAKWAARRVELHCQRSEHMLRLSIDDDGPGIPAERLDDALRRGVQLDEQRPGAGLGLAIVRDIAALYDLRLELGPRPGTGLRAQLWLPLADHPNRNRP</sequence>
<gene>
    <name evidence="14" type="ORF">ABSH63_11845</name>
</gene>
<dbReference type="InterPro" id="IPR003594">
    <property type="entry name" value="HATPase_dom"/>
</dbReference>
<dbReference type="Pfam" id="PF02518">
    <property type="entry name" value="HATPase_c"/>
    <property type="match status" value="1"/>
</dbReference>
<evidence type="ECO:0000256" key="9">
    <source>
        <dbReference type="ARBA" id="ARBA00023012"/>
    </source>
</evidence>
<evidence type="ECO:0000256" key="2">
    <source>
        <dbReference type="ARBA" id="ARBA00004370"/>
    </source>
</evidence>
<evidence type="ECO:0000256" key="5">
    <source>
        <dbReference type="ARBA" id="ARBA00022679"/>
    </source>
</evidence>
<dbReference type="SUPFAM" id="SSF55874">
    <property type="entry name" value="ATPase domain of HSP90 chaperone/DNA topoisomerase II/histidine kinase"/>
    <property type="match status" value="1"/>
</dbReference>
<organism evidence="14 15">
    <name type="scientific">Sinimarinibacterium thermocellulolyticum</name>
    <dbReference type="NCBI Taxonomy" id="3170016"/>
    <lineage>
        <taxon>Bacteria</taxon>
        <taxon>Pseudomonadati</taxon>
        <taxon>Pseudomonadota</taxon>
        <taxon>Gammaproteobacteria</taxon>
        <taxon>Nevskiales</taxon>
        <taxon>Nevskiaceae</taxon>
        <taxon>Sinimarinibacterium</taxon>
    </lineage>
</organism>
<keyword evidence="4" id="KW-0597">Phosphoprotein</keyword>
<protein>
    <recommendedName>
        <fullName evidence="3">histidine kinase</fullName>
        <ecNumber evidence="3">2.7.13.3</ecNumber>
    </recommendedName>
</protein>
<evidence type="ECO:0000256" key="10">
    <source>
        <dbReference type="ARBA" id="ARBA00023136"/>
    </source>
</evidence>
<dbReference type="RefSeq" id="WP_352890007.1">
    <property type="nucleotide sequence ID" value="NZ_JBEPIJ010000013.1"/>
</dbReference>
<dbReference type="PRINTS" id="PR00344">
    <property type="entry name" value="BCTRLSENSOR"/>
</dbReference>
<feature type="domain" description="Histidine kinase" evidence="12">
    <location>
        <begin position="243"/>
        <end position="441"/>
    </location>
</feature>
<dbReference type="PROSITE" id="PS50885">
    <property type="entry name" value="HAMP"/>
    <property type="match status" value="1"/>
</dbReference>
<feature type="transmembrane region" description="Helical" evidence="11">
    <location>
        <begin position="163"/>
        <end position="188"/>
    </location>
</feature>
<dbReference type="InterPro" id="IPR003660">
    <property type="entry name" value="HAMP_dom"/>
</dbReference>
<dbReference type="PROSITE" id="PS50109">
    <property type="entry name" value="HIS_KIN"/>
    <property type="match status" value="1"/>
</dbReference>
<reference evidence="14 15" key="1">
    <citation type="submission" date="2024-06" db="EMBL/GenBank/DDBJ databases">
        <authorList>
            <person name="Li Z."/>
            <person name="Jiang Y."/>
        </authorList>
    </citation>
    <scope>NUCLEOTIDE SEQUENCE [LARGE SCALE GENOMIC DNA]</scope>
    <source>
        <strain evidence="14 15">HSW-8</strain>
    </source>
</reference>
<dbReference type="EC" id="2.7.13.3" evidence="3"/>
<evidence type="ECO:0000256" key="4">
    <source>
        <dbReference type="ARBA" id="ARBA00022553"/>
    </source>
</evidence>
<evidence type="ECO:0000256" key="6">
    <source>
        <dbReference type="ARBA" id="ARBA00022692"/>
    </source>
</evidence>
<comment type="catalytic activity">
    <reaction evidence="1">
        <text>ATP + protein L-histidine = ADP + protein N-phospho-L-histidine.</text>
        <dbReference type="EC" id="2.7.13.3"/>
    </reaction>
</comment>
<dbReference type="SMART" id="SM00387">
    <property type="entry name" value="HATPase_c"/>
    <property type="match status" value="1"/>
</dbReference>
<accession>A0ABV2ABR8</accession>
<keyword evidence="9" id="KW-0902">Two-component regulatory system</keyword>
<comment type="subcellular location">
    <subcellularLocation>
        <location evidence="2">Membrane</location>
    </subcellularLocation>
</comment>
<dbReference type="InterPro" id="IPR004358">
    <property type="entry name" value="Sig_transdc_His_kin-like_C"/>
</dbReference>
<evidence type="ECO:0000256" key="8">
    <source>
        <dbReference type="ARBA" id="ARBA00022989"/>
    </source>
</evidence>
<evidence type="ECO:0000313" key="15">
    <source>
        <dbReference type="Proteomes" id="UP001465331"/>
    </source>
</evidence>
<comment type="caution">
    <text evidence="14">The sequence shown here is derived from an EMBL/GenBank/DDBJ whole genome shotgun (WGS) entry which is preliminary data.</text>
</comment>
<feature type="domain" description="HAMP" evidence="13">
    <location>
        <begin position="184"/>
        <end position="235"/>
    </location>
</feature>
<dbReference type="Gene3D" id="1.10.287.130">
    <property type="match status" value="1"/>
</dbReference>
<name>A0ABV2ABR8_9GAMM</name>
<evidence type="ECO:0000256" key="1">
    <source>
        <dbReference type="ARBA" id="ARBA00000085"/>
    </source>
</evidence>
<keyword evidence="6 11" id="KW-0812">Transmembrane</keyword>
<evidence type="ECO:0000256" key="3">
    <source>
        <dbReference type="ARBA" id="ARBA00012438"/>
    </source>
</evidence>
<proteinExistence type="predicted"/>
<dbReference type="PANTHER" id="PTHR45436:SF5">
    <property type="entry name" value="SENSOR HISTIDINE KINASE TRCS"/>
    <property type="match status" value="1"/>
</dbReference>
<evidence type="ECO:0000256" key="7">
    <source>
        <dbReference type="ARBA" id="ARBA00022777"/>
    </source>
</evidence>
<evidence type="ECO:0000313" key="14">
    <source>
        <dbReference type="EMBL" id="MES0874695.1"/>
    </source>
</evidence>
<keyword evidence="10 11" id="KW-0472">Membrane</keyword>
<evidence type="ECO:0000259" key="13">
    <source>
        <dbReference type="PROSITE" id="PS50885"/>
    </source>
</evidence>
<keyword evidence="15" id="KW-1185">Reference proteome</keyword>
<dbReference type="InterPro" id="IPR036890">
    <property type="entry name" value="HATPase_C_sf"/>
</dbReference>
<dbReference type="InterPro" id="IPR005467">
    <property type="entry name" value="His_kinase_dom"/>
</dbReference>